<dbReference type="Proteomes" id="UP000673394">
    <property type="component" value="Unassembled WGS sequence"/>
</dbReference>
<organism evidence="5 6">
    <name type="scientific">Paenibacillus lignilyticus</name>
    <dbReference type="NCBI Taxonomy" id="1172615"/>
    <lineage>
        <taxon>Bacteria</taxon>
        <taxon>Bacillati</taxon>
        <taxon>Bacillota</taxon>
        <taxon>Bacilli</taxon>
        <taxon>Bacillales</taxon>
        <taxon>Paenibacillaceae</taxon>
        <taxon>Paenibacillus</taxon>
    </lineage>
</organism>
<dbReference type="EMBL" id="JAGKSP010000002">
    <property type="protein sequence ID" value="MBP3962465.1"/>
    <property type="molecule type" value="Genomic_DNA"/>
</dbReference>
<evidence type="ECO:0000256" key="1">
    <source>
        <dbReference type="ARBA" id="ARBA00009175"/>
    </source>
</evidence>
<dbReference type="Pfam" id="PF13531">
    <property type="entry name" value="SBP_bac_11"/>
    <property type="match status" value="1"/>
</dbReference>
<dbReference type="PANTHER" id="PTHR30632:SF0">
    <property type="entry name" value="SULFATE-BINDING PROTEIN"/>
    <property type="match status" value="1"/>
</dbReference>
<evidence type="ECO:0000313" key="6">
    <source>
        <dbReference type="Proteomes" id="UP000673394"/>
    </source>
</evidence>
<name>A0ABS5CAJ0_9BACL</name>
<evidence type="ECO:0000256" key="4">
    <source>
        <dbReference type="SAM" id="SignalP"/>
    </source>
</evidence>
<comment type="similarity">
    <text evidence="1">Belongs to the bacterial solute-binding protein ModA family.</text>
</comment>
<gene>
    <name evidence="5" type="primary">modA</name>
    <name evidence="5" type="ORF">I8J30_07070</name>
</gene>
<dbReference type="PANTHER" id="PTHR30632">
    <property type="entry name" value="MOLYBDATE-BINDING PERIPLASMIC PROTEIN"/>
    <property type="match status" value="1"/>
</dbReference>
<comment type="caution">
    <text evidence="5">The sequence shown here is derived from an EMBL/GenBank/DDBJ whole genome shotgun (WGS) entry which is preliminary data.</text>
</comment>
<feature type="chain" id="PRO_5045954777" evidence="4">
    <location>
        <begin position="25"/>
        <end position="260"/>
    </location>
</feature>
<proteinExistence type="inferred from homology"/>
<dbReference type="Gene3D" id="3.40.190.10">
    <property type="entry name" value="Periplasmic binding protein-like II"/>
    <property type="match status" value="2"/>
</dbReference>
<dbReference type="PIRSF" id="PIRSF004846">
    <property type="entry name" value="ModA"/>
    <property type="match status" value="1"/>
</dbReference>
<dbReference type="InterPro" id="IPR041879">
    <property type="entry name" value="YvgL-like_PBP2"/>
</dbReference>
<keyword evidence="3 4" id="KW-0732">Signal</keyword>
<dbReference type="InterPro" id="IPR050682">
    <property type="entry name" value="ModA/WtpA"/>
</dbReference>
<evidence type="ECO:0000313" key="5">
    <source>
        <dbReference type="EMBL" id="MBP3962465.1"/>
    </source>
</evidence>
<keyword evidence="2" id="KW-0479">Metal-binding</keyword>
<dbReference type="SUPFAM" id="SSF53850">
    <property type="entry name" value="Periplasmic binding protein-like II"/>
    <property type="match status" value="1"/>
</dbReference>
<dbReference type="PROSITE" id="PS51257">
    <property type="entry name" value="PROKAR_LIPOPROTEIN"/>
    <property type="match status" value="1"/>
</dbReference>
<feature type="signal peptide" evidence="4">
    <location>
        <begin position="1"/>
        <end position="24"/>
    </location>
</feature>
<dbReference type="NCBIfam" id="TIGR01256">
    <property type="entry name" value="modA"/>
    <property type="match status" value="1"/>
</dbReference>
<evidence type="ECO:0000256" key="3">
    <source>
        <dbReference type="ARBA" id="ARBA00022729"/>
    </source>
</evidence>
<keyword evidence="6" id="KW-1185">Reference proteome</keyword>
<dbReference type="InterPro" id="IPR005950">
    <property type="entry name" value="ModA"/>
</dbReference>
<dbReference type="RefSeq" id="WP_210656681.1">
    <property type="nucleotide sequence ID" value="NZ_JAGKSP010000002.1"/>
</dbReference>
<evidence type="ECO:0000256" key="2">
    <source>
        <dbReference type="ARBA" id="ARBA00022723"/>
    </source>
</evidence>
<sequence>MNRSYRLARLLIIILLSVSLSSCSKPPKQPVELTVSAAASLKDALTELKTTYEEQHDVRITYNFGASGALQQQIEQGAPVDLYISAGQNQMEALRNKGLVGVSPILLRNELVLIVPKKPNDATSAKPSELAELTDASYKTIAIGAPESVPVGSYTKQSLADADIWDEIEPKVVFAKDVRQVLSYVETGNADAGFVYLTDARTSTKVTIALTVAAETHKPIVYPATVVKETKHQEEALELLGFLQSEEAGRVWKKYGFILP</sequence>
<protein>
    <submittedName>
        <fullName evidence="5">Molybdate ABC transporter substrate-binding protein</fullName>
    </submittedName>
</protein>
<reference evidence="5 6" key="1">
    <citation type="submission" date="2021-04" db="EMBL/GenBank/DDBJ databases">
        <title>Paenibacillus sp. DLE-14 whole genome sequence.</title>
        <authorList>
            <person name="Ham Y.J."/>
        </authorList>
    </citation>
    <scope>NUCLEOTIDE SEQUENCE [LARGE SCALE GENOMIC DNA]</scope>
    <source>
        <strain evidence="5 6">DLE-14</strain>
    </source>
</reference>
<dbReference type="CDD" id="cd13537">
    <property type="entry name" value="PBP2_YvgL_like"/>
    <property type="match status" value="1"/>
</dbReference>
<accession>A0ABS5CAJ0</accession>